<accession>A0A0A9AYG6</accession>
<dbReference type="EMBL" id="GBRH01245808">
    <property type="protein sequence ID" value="JAD52087.1"/>
    <property type="molecule type" value="Transcribed_RNA"/>
</dbReference>
<evidence type="ECO:0000313" key="1">
    <source>
        <dbReference type="EMBL" id="JAD52087.1"/>
    </source>
</evidence>
<dbReference type="InterPro" id="IPR036282">
    <property type="entry name" value="Glutathione-S-Trfase_C_sf"/>
</dbReference>
<protein>
    <submittedName>
        <fullName evidence="1">Uncharacterized protein</fullName>
    </submittedName>
</protein>
<dbReference type="Gene3D" id="1.20.1050.10">
    <property type="match status" value="1"/>
</dbReference>
<reference evidence="1" key="2">
    <citation type="journal article" date="2015" name="Data Brief">
        <title>Shoot transcriptome of the giant reed, Arundo donax.</title>
        <authorList>
            <person name="Barrero R.A."/>
            <person name="Guerrero F.D."/>
            <person name="Moolhuijzen P."/>
            <person name="Goolsby J.A."/>
            <person name="Tidwell J."/>
            <person name="Bellgard S.E."/>
            <person name="Bellgard M.I."/>
        </authorList>
    </citation>
    <scope>NUCLEOTIDE SEQUENCE</scope>
    <source>
        <tissue evidence="1">Shoot tissue taken approximately 20 cm above the soil surface</tissue>
    </source>
</reference>
<dbReference type="SUPFAM" id="SSF47616">
    <property type="entry name" value="GST C-terminal domain-like"/>
    <property type="match status" value="1"/>
</dbReference>
<dbReference type="AlphaFoldDB" id="A0A0A9AYG6"/>
<name>A0A0A9AYG6_ARUDO</name>
<reference evidence="1" key="1">
    <citation type="submission" date="2014-09" db="EMBL/GenBank/DDBJ databases">
        <authorList>
            <person name="Magalhaes I.L.F."/>
            <person name="Oliveira U."/>
            <person name="Santos F.R."/>
            <person name="Vidigal T.H.D.A."/>
            <person name="Brescovit A.D."/>
            <person name="Santos A.J."/>
        </authorList>
    </citation>
    <scope>NUCLEOTIDE SEQUENCE</scope>
    <source>
        <tissue evidence="1">Shoot tissue taken approximately 20 cm above the soil surface</tissue>
    </source>
</reference>
<proteinExistence type="predicted"/>
<sequence>MNTGKTPLLAAWAERFGACPAAKEVVPEADKAVQYIKKLQAAAAAAAAK</sequence>
<organism evidence="1">
    <name type="scientific">Arundo donax</name>
    <name type="common">Giant reed</name>
    <name type="synonym">Donax arundinaceus</name>
    <dbReference type="NCBI Taxonomy" id="35708"/>
    <lineage>
        <taxon>Eukaryota</taxon>
        <taxon>Viridiplantae</taxon>
        <taxon>Streptophyta</taxon>
        <taxon>Embryophyta</taxon>
        <taxon>Tracheophyta</taxon>
        <taxon>Spermatophyta</taxon>
        <taxon>Magnoliopsida</taxon>
        <taxon>Liliopsida</taxon>
        <taxon>Poales</taxon>
        <taxon>Poaceae</taxon>
        <taxon>PACMAD clade</taxon>
        <taxon>Arundinoideae</taxon>
        <taxon>Arundineae</taxon>
        <taxon>Arundo</taxon>
    </lineage>
</organism>